<dbReference type="InterPro" id="IPR001466">
    <property type="entry name" value="Beta-lactam-related"/>
</dbReference>
<dbReference type="PANTHER" id="PTHR43283:SF11">
    <property type="entry name" value="BETA-LACTAMASE-RELATED DOMAIN-CONTAINING PROTEIN"/>
    <property type="match status" value="1"/>
</dbReference>
<dbReference type="GO" id="GO:0016787">
    <property type="term" value="F:hydrolase activity"/>
    <property type="evidence" value="ECO:0007669"/>
    <property type="project" value="UniProtKB-KW"/>
</dbReference>
<dbReference type="RefSeq" id="WP_251516440.1">
    <property type="nucleotide sequence ID" value="NZ_JAMBON010000036.1"/>
</dbReference>
<organism evidence="3 4">
    <name type="scientific">Oceanobacillus luteolus</name>
    <dbReference type="NCBI Taxonomy" id="1274358"/>
    <lineage>
        <taxon>Bacteria</taxon>
        <taxon>Bacillati</taxon>
        <taxon>Bacillota</taxon>
        <taxon>Bacilli</taxon>
        <taxon>Bacillales</taxon>
        <taxon>Bacillaceae</taxon>
        <taxon>Oceanobacillus</taxon>
    </lineage>
</organism>
<dbReference type="InterPro" id="IPR050789">
    <property type="entry name" value="Diverse_Enzym_Activities"/>
</dbReference>
<protein>
    <submittedName>
        <fullName evidence="3">Serine hydrolase domain-containing protein</fullName>
        <ecNumber evidence="3">3.-.-.-</ecNumber>
    </submittedName>
</protein>
<keyword evidence="4" id="KW-1185">Reference proteome</keyword>
<evidence type="ECO:0000256" key="1">
    <source>
        <dbReference type="ARBA" id="ARBA00022801"/>
    </source>
</evidence>
<comment type="caution">
    <text evidence="3">The sequence shown here is derived from an EMBL/GenBank/DDBJ whole genome shotgun (WGS) entry which is preliminary data.</text>
</comment>
<dbReference type="EC" id="3.-.-.-" evidence="3"/>
<keyword evidence="1 3" id="KW-0378">Hydrolase</keyword>
<dbReference type="Pfam" id="PF00144">
    <property type="entry name" value="Beta-lactamase"/>
    <property type="match status" value="1"/>
</dbReference>
<proteinExistence type="predicted"/>
<dbReference type="SUPFAM" id="SSF56601">
    <property type="entry name" value="beta-lactamase/transpeptidase-like"/>
    <property type="match status" value="1"/>
</dbReference>
<evidence type="ECO:0000313" key="4">
    <source>
        <dbReference type="Proteomes" id="UP001597221"/>
    </source>
</evidence>
<feature type="domain" description="Beta-lactamase-related" evidence="2">
    <location>
        <begin position="18"/>
        <end position="337"/>
    </location>
</feature>
<evidence type="ECO:0000313" key="3">
    <source>
        <dbReference type="EMBL" id="MFD1609304.1"/>
    </source>
</evidence>
<sequence length="356" mass="40385">MVSNESEMNMDETMKSIDSFLKETIESKKIPGAVILVAKDKNVLFHKEYGYAQITPVQVPMKKDSIFDLASLTKIIAAWPATMLLLDQKLITLQHRIPHFYDYHINATLQDTNLLQLLTHTSGLSERTYLIQYGQDKETILKGILADGLTYPPNEQVKYCNRGFVLLGDMIEKAAGMSLDAFLKKEIWKPLGMMDTTFNPDSSLIDRVVATEYLPDRKMVKRGIVHDENAELLGGIAGHAGTFSTAKDLGKMCSMILDALKHDEKSIIPKDLIASSFFNYTRGLNEARGLAWQIYHECEESIIVGHYGFTGTTIWMDIKQNMYMILLTNRVHPSRDNSSIHSIRAFVREQLFPSWK</sequence>
<name>A0ABW4HWV5_9BACI</name>
<dbReference type="Gene3D" id="3.40.710.10">
    <property type="entry name" value="DD-peptidase/beta-lactamase superfamily"/>
    <property type="match status" value="1"/>
</dbReference>
<dbReference type="PANTHER" id="PTHR43283">
    <property type="entry name" value="BETA-LACTAMASE-RELATED"/>
    <property type="match status" value="1"/>
</dbReference>
<accession>A0ABW4HWV5</accession>
<dbReference type="EMBL" id="JBHUDE010000153">
    <property type="protein sequence ID" value="MFD1609304.1"/>
    <property type="molecule type" value="Genomic_DNA"/>
</dbReference>
<gene>
    <name evidence="3" type="ORF">ACFSBH_16935</name>
</gene>
<dbReference type="Proteomes" id="UP001597221">
    <property type="component" value="Unassembled WGS sequence"/>
</dbReference>
<dbReference type="InterPro" id="IPR012338">
    <property type="entry name" value="Beta-lactam/transpept-like"/>
</dbReference>
<evidence type="ECO:0000259" key="2">
    <source>
        <dbReference type="Pfam" id="PF00144"/>
    </source>
</evidence>
<reference evidence="4" key="1">
    <citation type="journal article" date="2019" name="Int. J. Syst. Evol. Microbiol.">
        <title>The Global Catalogue of Microorganisms (GCM) 10K type strain sequencing project: providing services to taxonomists for standard genome sequencing and annotation.</title>
        <authorList>
            <consortium name="The Broad Institute Genomics Platform"/>
            <consortium name="The Broad Institute Genome Sequencing Center for Infectious Disease"/>
            <person name="Wu L."/>
            <person name="Ma J."/>
        </authorList>
    </citation>
    <scope>NUCLEOTIDE SEQUENCE [LARGE SCALE GENOMIC DNA]</scope>
    <source>
        <strain evidence="4">CGMCC 1.12376</strain>
    </source>
</reference>